<keyword evidence="2" id="KW-1185">Reference proteome</keyword>
<dbReference type="AlphaFoldDB" id="A0A2S6H0X9"/>
<organism evidence="1 2">
    <name type="scientific">Actinokineospora auranticolor</name>
    <dbReference type="NCBI Taxonomy" id="155976"/>
    <lineage>
        <taxon>Bacteria</taxon>
        <taxon>Bacillati</taxon>
        <taxon>Actinomycetota</taxon>
        <taxon>Actinomycetes</taxon>
        <taxon>Pseudonocardiales</taxon>
        <taxon>Pseudonocardiaceae</taxon>
        <taxon>Actinokineospora</taxon>
    </lineage>
</organism>
<sequence>MASIREVKGGMAEAEAMFQQLARNGTGVAQNDDFI</sequence>
<dbReference type="EMBL" id="PTIX01000001">
    <property type="protein sequence ID" value="PPK71142.1"/>
    <property type="molecule type" value="Genomic_DNA"/>
</dbReference>
<accession>A0A2S6H0X9</accession>
<evidence type="ECO:0000313" key="1">
    <source>
        <dbReference type="EMBL" id="PPK71142.1"/>
    </source>
</evidence>
<reference evidence="1 2" key="1">
    <citation type="submission" date="2018-02" db="EMBL/GenBank/DDBJ databases">
        <title>Genomic Encyclopedia of Archaeal and Bacterial Type Strains, Phase II (KMG-II): from individual species to whole genera.</title>
        <authorList>
            <person name="Goeker M."/>
        </authorList>
    </citation>
    <scope>NUCLEOTIDE SEQUENCE [LARGE SCALE GENOMIC DNA]</scope>
    <source>
        <strain evidence="1 2">YU 961-1</strain>
    </source>
</reference>
<protein>
    <submittedName>
        <fullName evidence="1">Uncharacterized protein</fullName>
    </submittedName>
</protein>
<name>A0A2S6H0X9_9PSEU</name>
<dbReference type="Proteomes" id="UP000239203">
    <property type="component" value="Unassembled WGS sequence"/>
</dbReference>
<gene>
    <name evidence="1" type="ORF">CLV40_101331</name>
</gene>
<evidence type="ECO:0000313" key="2">
    <source>
        <dbReference type="Proteomes" id="UP000239203"/>
    </source>
</evidence>
<comment type="caution">
    <text evidence="1">The sequence shown here is derived from an EMBL/GenBank/DDBJ whole genome shotgun (WGS) entry which is preliminary data.</text>
</comment>
<proteinExistence type="predicted"/>